<dbReference type="EMBL" id="JANAVB010015800">
    <property type="protein sequence ID" value="KAJ6832775.1"/>
    <property type="molecule type" value="Genomic_DNA"/>
</dbReference>
<evidence type="ECO:0000313" key="4">
    <source>
        <dbReference type="EMBL" id="KAJ6832775.1"/>
    </source>
</evidence>
<reference evidence="3" key="1">
    <citation type="journal article" date="2023" name="GigaByte">
        <title>Genome assembly of the bearded iris, Iris pallida Lam.</title>
        <authorList>
            <person name="Bruccoleri R.E."/>
            <person name="Oakeley E.J."/>
            <person name="Faust A.M.E."/>
            <person name="Altorfer M."/>
            <person name="Dessus-Babus S."/>
            <person name="Burckhardt D."/>
            <person name="Oertli M."/>
            <person name="Naumann U."/>
            <person name="Petersen F."/>
            <person name="Wong J."/>
        </authorList>
    </citation>
    <scope>NUCLEOTIDE SEQUENCE</scope>
    <source>
        <strain evidence="3">GSM-AAB239-AS_SAM_17_03QT</strain>
    </source>
</reference>
<gene>
    <name evidence="3" type="ORF">M6B38_125265</name>
    <name evidence="4" type="ORF">M6B38_125270</name>
    <name evidence="5" type="ORF">M6B38_262825</name>
</gene>
<organism evidence="3 6">
    <name type="scientific">Iris pallida</name>
    <name type="common">Sweet iris</name>
    <dbReference type="NCBI Taxonomy" id="29817"/>
    <lineage>
        <taxon>Eukaryota</taxon>
        <taxon>Viridiplantae</taxon>
        <taxon>Streptophyta</taxon>
        <taxon>Embryophyta</taxon>
        <taxon>Tracheophyta</taxon>
        <taxon>Spermatophyta</taxon>
        <taxon>Magnoliopsida</taxon>
        <taxon>Liliopsida</taxon>
        <taxon>Asparagales</taxon>
        <taxon>Iridaceae</taxon>
        <taxon>Iridoideae</taxon>
        <taxon>Irideae</taxon>
        <taxon>Iris</taxon>
    </lineage>
</organism>
<keyword evidence="2" id="KW-0732">Signal</keyword>
<keyword evidence="6" id="KW-1185">Reference proteome</keyword>
<dbReference type="Proteomes" id="UP001140949">
    <property type="component" value="Unassembled WGS sequence"/>
</dbReference>
<dbReference type="EMBL" id="JANAVB010002397">
    <property type="protein sequence ID" value="KAJ6851033.1"/>
    <property type="molecule type" value="Genomic_DNA"/>
</dbReference>
<proteinExistence type="predicted"/>
<evidence type="ECO:0000256" key="2">
    <source>
        <dbReference type="SAM" id="SignalP"/>
    </source>
</evidence>
<accession>A0AAX6GW88</accession>
<dbReference type="EMBL" id="JANAVB010015800">
    <property type="protein sequence ID" value="KAJ6832774.1"/>
    <property type="molecule type" value="Genomic_DNA"/>
</dbReference>
<evidence type="ECO:0000313" key="3">
    <source>
        <dbReference type="EMBL" id="KAJ6832774.1"/>
    </source>
</evidence>
<evidence type="ECO:0000256" key="1">
    <source>
        <dbReference type="SAM" id="MobiDB-lite"/>
    </source>
</evidence>
<feature type="region of interest" description="Disordered" evidence="1">
    <location>
        <begin position="24"/>
        <end position="66"/>
    </location>
</feature>
<sequence>MRGSGSVVAVPLAIASSAAILATAYSDPPPSGRVQDPKPDPQGQGGGRSDGDGRRGADPTDRFAPRFDGLRFIETLVTAHR</sequence>
<dbReference type="AlphaFoldDB" id="A0AAX6GW88"/>
<feature type="signal peptide" evidence="2">
    <location>
        <begin position="1"/>
        <end position="26"/>
    </location>
</feature>
<reference evidence="3" key="2">
    <citation type="submission" date="2023-04" db="EMBL/GenBank/DDBJ databases">
        <authorList>
            <person name="Bruccoleri R.E."/>
            <person name="Oakeley E.J."/>
            <person name="Faust A.-M."/>
            <person name="Dessus-Babus S."/>
            <person name="Altorfer M."/>
            <person name="Burckhardt D."/>
            <person name="Oertli M."/>
            <person name="Naumann U."/>
            <person name="Petersen F."/>
            <person name="Wong J."/>
        </authorList>
    </citation>
    <scope>NUCLEOTIDE SEQUENCE</scope>
    <source>
        <strain evidence="3">GSM-AAB239-AS_SAM_17_03QT</strain>
        <tissue evidence="3">Leaf</tissue>
    </source>
</reference>
<protein>
    <submittedName>
        <fullName evidence="3">Uncharacterized protein</fullName>
    </submittedName>
</protein>
<feature type="chain" id="PRO_5044718826" evidence="2">
    <location>
        <begin position="27"/>
        <end position="81"/>
    </location>
</feature>
<dbReference type="PANTHER" id="PTHR34683:SF2">
    <property type="entry name" value="EXPRESSED PROTEIN"/>
    <property type="match status" value="1"/>
</dbReference>
<feature type="compositionally biased region" description="Basic and acidic residues" evidence="1">
    <location>
        <begin position="49"/>
        <end position="66"/>
    </location>
</feature>
<name>A0AAX6GW88_IRIPA</name>
<dbReference type="PANTHER" id="PTHR34683">
    <property type="entry name" value="EXPRESSED PROTEIN-RELATED"/>
    <property type="match status" value="1"/>
</dbReference>
<comment type="caution">
    <text evidence="3">The sequence shown here is derived from an EMBL/GenBank/DDBJ whole genome shotgun (WGS) entry which is preliminary data.</text>
</comment>
<evidence type="ECO:0000313" key="5">
    <source>
        <dbReference type="EMBL" id="KAJ6851033.1"/>
    </source>
</evidence>
<evidence type="ECO:0000313" key="6">
    <source>
        <dbReference type="Proteomes" id="UP001140949"/>
    </source>
</evidence>